<dbReference type="Gene3D" id="3.80.10.10">
    <property type="entry name" value="Ribonuclease Inhibitor"/>
    <property type="match status" value="1"/>
</dbReference>
<proteinExistence type="predicted"/>
<dbReference type="InterPro" id="IPR032675">
    <property type="entry name" value="LRR_dom_sf"/>
</dbReference>
<protein>
    <recommendedName>
        <fullName evidence="3">F-box domain-containing protein</fullName>
    </recommendedName>
</protein>
<dbReference type="AlphaFoldDB" id="A0A8H5M399"/>
<sequence length="414" mass="47415">MNTTHRAPRKVWDLPDLPPELWLSIFRIATWVPSIMDPEATLEFSLTFSRERKRLYRKSLVTKRYLVRVCKQWKAWASPYLYESIYLGRGKSLRPLRDALMRSQQDEHVPDEDHPLGWWTKRLDLALRDMSITKTDRRDEIRCISDIVQCLPNLNIVNFSVTAPPFHRNFQRESFPSSVIHSLADWSGPSLQAITWQGSFFTPDPQDWHAFLAKAKNLRTLRCPDFLEGTRLPCLTLLSLESLYPQKEPLMGDFPSLRHLTAEVSPSTGWQPLLESHGAKLEIVQLSFKYHSTMSPVLTLLSASCPKLVRLDLSVTSWDLVGCQVEGCELVLPSTVRVMGLQNTSKQSSPQGYKSLFWGLEQMTFGSSLDYVQLIDSGNVADLRQKHSRALMRGLAMLHAKGLQLRDHEGLVMR</sequence>
<gene>
    <name evidence="1" type="ORF">D9615_005734</name>
</gene>
<keyword evidence="2" id="KW-1185">Reference proteome</keyword>
<comment type="caution">
    <text evidence="1">The sequence shown here is derived from an EMBL/GenBank/DDBJ whole genome shotgun (WGS) entry which is preliminary data.</text>
</comment>
<organism evidence="1 2">
    <name type="scientific">Tricholomella constricta</name>
    <dbReference type="NCBI Taxonomy" id="117010"/>
    <lineage>
        <taxon>Eukaryota</taxon>
        <taxon>Fungi</taxon>
        <taxon>Dikarya</taxon>
        <taxon>Basidiomycota</taxon>
        <taxon>Agaricomycotina</taxon>
        <taxon>Agaricomycetes</taxon>
        <taxon>Agaricomycetidae</taxon>
        <taxon>Agaricales</taxon>
        <taxon>Tricholomatineae</taxon>
        <taxon>Lyophyllaceae</taxon>
        <taxon>Tricholomella</taxon>
    </lineage>
</organism>
<evidence type="ECO:0000313" key="2">
    <source>
        <dbReference type="Proteomes" id="UP000565441"/>
    </source>
</evidence>
<dbReference type="Proteomes" id="UP000565441">
    <property type="component" value="Unassembled WGS sequence"/>
</dbReference>
<reference evidence="1 2" key="1">
    <citation type="journal article" date="2020" name="ISME J.">
        <title>Uncovering the hidden diversity of litter-decomposition mechanisms in mushroom-forming fungi.</title>
        <authorList>
            <person name="Floudas D."/>
            <person name="Bentzer J."/>
            <person name="Ahren D."/>
            <person name="Johansson T."/>
            <person name="Persson P."/>
            <person name="Tunlid A."/>
        </authorList>
    </citation>
    <scope>NUCLEOTIDE SEQUENCE [LARGE SCALE GENOMIC DNA]</scope>
    <source>
        <strain evidence="1 2">CBS 661.87</strain>
    </source>
</reference>
<evidence type="ECO:0000313" key="1">
    <source>
        <dbReference type="EMBL" id="KAF5379700.1"/>
    </source>
</evidence>
<dbReference type="EMBL" id="JAACJP010000015">
    <property type="protein sequence ID" value="KAF5379700.1"/>
    <property type="molecule type" value="Genomic_DNA"/>
</dbReference>
<evidence type="ECO:0008006" key="3">
    <source>
        <dbReference type="Google" id="ProtNLM"/>
    </source>
</evidence>
<name>A0A8H5M399_9AGAR</name>
<dbReference type="OrthoDB" id="3232644at2759"/>
<accession>A0A8H5M399</accession>
<dbReference type="SUPFAM" id="SSF52047">
    <property type="entry name" value="RNI-like"/>
    <property type="match status" value="1"/>
</dbReference>